<dbReference type="Pfam" id="PF13458">
    <property type="entry name" value="Peripla_BP_6"/>
    <property type="match status" value="1"/>
</dbReference>
<reference evidence="8" key="1">
    <citation type="journal article" date="2019" name="Int. J. Syst. Evol. Microbiol.">
        <title>The Global Catalogue of Microorganisms (GCM) 10K type strain sequencing project: providing services to taxonomists for standard genome sequencing and annotation.</title>
        <authorList>
            <consortium name="The Broad Institute Genomics Platform"/>
            <consortium name="The Broad Institute Genome Sequencing Center for Infectious Disease"/>
            <person name="Wu L."/>
            <person name="Ma J."/>
        </authorList>
    </citation>
    <scope>NUCLEOTIDE SEQUENCE [LARGE SCALE GENOMIC DNA]</scope>
    <source>
        <strain evidence="8">KCTC 22157</strain>
    </source>
</reference>
<evidence type="ECO:0000259" key="6">
    <source>
        <dbReference type="Pfam" id="PF13458"/>
    </source>
</evidence>
<dbReference type="PRINTS" id="PR00337">
    <property type="entry name" value="LEUILEVALBP"/>
</dbReference>
<evidence type="ECO:0000256" key="2">
    <source>
        <dbReference type="ARBA" id="ARBA00022448"/>
    </source>
</evidence>
<dbReference type="Proteomes" id="UP000647585">
    <property type="component" value="Unassembled WGS sequence"/>
</dbReference>
<dbReference type="CDD" id="cd19978">
    <property type="entry name" value="PBP1_ABC_ligand_binding-like"/>
    <property type="match status" value="1"/>
</dbReference>
<evidence type="ECO:0000256" key="1">
    <source>
        <dbReference type="ARBA" id="ARBA00010062"/>
    </source>
</evidence>
<feature type="chain" id="PRO_5046337844" evidence="5">
    <location>
        <begin position="22"/>
        <end position="388"/>
    </location>
</feature>
<dbReference type="EMBL" id="BMXO01000004">
    <property type="protein sequence ID" value="GGW52841.1"/>
    <property type="molecule type" value="Genomic_DNA"/>
</dbReference>
<keyword evidence="2" id="KW-0813">Transport</keyword>
<dbReference type="PANTHER" id="PTHR47235">
    <property type="entry name" value="BLR6548 PROTEIN"/>
    <property type="match status" value="1"/>
</dbReference>
<evidence type="ECO:0000313" key="7">
    <source>
        <dbReference type="EMBL" id="GGW52841.1"/>
    </source>
</evidence>
<sequence>MKISRVLVLLAWGLVSPVAAAELKVGIVAPLSGAAAPLGIGMQQGIEAYFAKVNAEGGVNGQSLVLQAFDDQYSPLPAAAHTRQLISDSSLLAAIGNVGTPTAAVTIPIHNQHSTLLYGAFTGAGILRRSPPDRYVINYRASYVQETAAMVAGLLEAGIQPEEIAFFTQNDSFGDAGYNGALRALHEEGFTDTSQLAHGRFTRGTRNVHQGLATILQAPVVPRAVIIVGTFGPAADFIREARQDLPDSVFLNVSFVGSQALLEALGPLAEGVIVTQVVPPLDADLPAVEEYRQALAAHVPGSEPDFISLEGYLAAKLFVEGVKAAGENPDRQAIVEGLLGLGTIDIGVGEPLTLGEGDHQASDAVWATVIRNGQFEPVDWANVAASFE</sequence>
<proteinExistence type="inferred from homology"/>
<feature type="domain" description="Leucine-binding protein" evidence="6">
    <location>
        <begin position="23"/>
        <end position="373"/>
    </location>
</feature>
<evidence type="ECO:0000313" key="8">
    <source>
        <dbReference type="Proteomes" id="UP000647585"/>
    </source>
</evidence>
<comment type="caution">
    <text evidence="7">The sequence shown here is derived from an EMBL/GenBank/DDBJ whole genome shotgun (WGS) entry which is preliminary data.</text>
</comment>
<name>A0ABQ2WIL6_9GAMM</name>
<evidence type="ECO:0000256" key="5">
    <source>
        <dbReference type="SAM" id="SignalP"/>
    </source>
</evidence>
<evidence type="ECO:0000256" key="3">
    <source>
        <dbReference type="ARBA" id="ARBA00022729"/>
    </source>
</evidence>
<dbReference type="InterPro" id="IPR028082">
    <property type="entry name" value="Peripla_BP_I"/>
</dbReference>
<dbReference type="InterPro" id="IPR028081">
    <property type="entry name" value="Leu-bd"/>
</dbReference>
<keyword evidence="8" id="KW-1185">Reference proteome</keyword>
<dbReference type="SUPFAM" id="SSF53822">
    <property type="entry name" value="Periplasmic binding protein-like I"/>
    <property type="match status" value="1"/>
</dbReference>
<dbReference type="InterPro" id="IPR000709">
    <property type="entry name" value="Leu_Ile_Val-bd"/>
</dbReference>
<dbReference type="PANTHER" id="PTHR47235:SF1">
    <property type="entry name" value="BLR6548 PROTEIN"/>
    <property type="match status" value="1"/>
</dbReference>
<keyword evidence="4" id="KW-0029">Amino-acid transport</keyword>
<dbReference type="Gene3D" id="3.40.50.2300">
    <property type="match status" value="2"/>
</dbReference>
<accession>A0ABQ2WIL6</accession>
<evidence type="ECO:0000256" key="4">
    <source>
        <dbReference type="ARBA" id="ARBA00022970"/>
    </source>
</evidence>
<keyword evidence="3 5" id="KW-0732">Signal</keyword>
<organism evidence="7 8">
    <name type="scientific">Halomonas johnsoniae</name>
    <dbReference type="NCBI Taxonomy" id="502832"/>
    <lineage>
        <taxon>Bacteria</taxon>
        <taxon>Pseudomonadati</taxon>
        <taxon>Pseudomonadota</taxon>
        <taxon>Gammaproteobacteria</taxon>
        <taxon>Oceanospirillales</taxon>
        <taxon>Halomonadaceae</taxon>
        <taxon>Halomonas</taxon>
    </lineage>
</organism>
<protein>
    <submittedName>
        <fullName evidence="7">Leucine/isoleucine/valine-binding protein</fullName>
    </submittedName>
</protein>
<gene>
    <name evidence="7" type="primary">livK</name>
    <name evidence="7" type="ORF">GCM10007158_12650</name>
</gene>
<dbReference type="RefSeq" id="WP_193461270.1">
    <property type="nucleotide sequence ID" value="NZ_BMXO01000004.1"/>
</dbReference>
<comment type="similarity">
    <text evidence="1">Belongs to the leucine-binding protein family.</text>
</comment>
<feature type="signal peptide" evidence="5">
    <location>
        <begin position="1"/>
        <end position="21"/>
    </location>
</feature>